<dbReference type="Proteomes" id="UP000712600">
    <property type="component" value="Unassembled WGS sequence"/>
</dbReference>
<proteinExistence type="predicted"/>
<dbReference type="AlphaFoldDB" id="A0A8S9MT52"/>
<evidence type="ECO:0000313" key="2">
    <source>
        <dbReference type="Proteomes" id="UP000712600"/>
    </source>
</evidence>
<protein>
    <submittedName>
        <fullName evidence="1">Uncharacterized protein</fullName>
    </submittedName>
</protein>
<sequence length="102" mass="11051">MGVSAGDSTLGVVFAAAQRSRPVVPRRGGIISFFGHDSEIIQEWICDVSAFTLLQAIVPRVFVTGDYVFVNSWGSLLDWECGSLRCIDIGATVGVVVSFWHC</sequence>
<evidence type="ECO:0000313" key="1">
    <source>
        <dbReference type="EMBL" id="KAF3485823.1"/>
    </source>
</evidence>
<comment type="caution">
    <text evidence="1">The sequence shown here is derived from an EMBL/GenBank/DDBJ whole genome shotgun (WGS) entry which is preliminary data.</text>
</comment>
<organism evidence="1 2">
    <name type="scientific">Brassica cretica</name>
    <name type="common">Mustard</name>
    <dbReference type="NCBI Taxonomy" id="69181"/>
    <lineage>
        <taxon>Eukaryota</taxon>
        <taxon>Viridiplantae</taxon>
        <taxon>Streptophyta</taxon>
        <taxon>Embryophyta</taxon>
        <taxon>Tracheophyta</taxon>
        <taxon>Spermatophyta</taxon>
        <taxon>Magnoliopsida</taxon>
        <taxon>eudicotyledons</taxon>
        <taxon>Gunneridae</taxon>
        <taxon>Pentapetalae</taxon>
        <taxon>rosids</taxon>
        <taxon>malvids</taxon>
        <taxon>Brassicales</taxon>
        <taxon>Brassicaceae</taxon>
        <taxon>Brassiceae</taxon>
        <taxon>Brassica</taxon>
    </lineage>
</organism>
<name>A0A8S9MT52_BRACR</name>
<reference evidence="1" key="1">
    <citation type="submission" date="2019-12" db="EMBL/GenBank/DDBJ databases">
        <title>Genome sequencing and annotation of Brassica cretica.</title>
        <authorList>
            <person name="Studholme D.J."/>
            <person name="Sarris P."/>
        </authorList>
    </citation>
    <scope>NUCLEOTIDE SEQUENCE</scope>
    <source>
        <strain evidence="1">PFS-109/04</strain>
        <tissue evidence="1">Leaf</tissue>
    </source>
</reference>
<gene>
    <name evidence="1" type="ORF">F2Q69_00055426</name>
</gene>
<dbReference type="EMBL" id="QGKX02002183">
    <property type="protein sequence ID" value="KAF3485823.1"/>
    <property type="molecule type" value="Genomic_DNA"/>
</dbReference>
<accession>A0A8S9MT52</accession>